<organism evidence="7 8">
    <name type="scientific">Xylaria arbuscula</name>
    <dbReference type="NCBI Taxonomy" id="114810"/>
    <lineage>
        <taxon>Eukaryota</taxon>
        <taxon>Fungi</taxon>
        <taxon>Dikarya</taxon>
        <taxon>Ascomycota</taxon>
        <taxon>Pezizomycotina</taxon>
        <taxon>Sordariomycetes</taxon>
        <taxon>Xylariomycetidae</taxon>
        <taxon>Xylariales</taxon>
        <taxon>Xylariaceae</taxon>
        <taxon>Xylaria</taxon>
    </lineage>
</organism>
<dbReference type="InterPro" id="IPR046341">
    <property type="entry name" value="SET_dom_sf"/>
</dbReference>
<dbReference type="InterPro" id="IPR050869">
    <property type="entry name" value="H3K4_H4K5_MeTrfase"/>
</dbReference>
<dbReference type="Pfam" id="PF00856">
    <property type="entry name" value="SET"/>
    <property type="match status" value="1"/>
</dbReference>
<dbReference type="Pfam" id="PF01753">
    <property type="entry name" value="zf-MYND"/>
    <property type="match status" value="1"/>
</dbReference>
<keyword evidence="1" id="KW-0479">Metal-binding</keyword>
<dbReference type="Gene3D" id="2.170.270.10">
    <property type="entry name" value="SET domain"/>
    <property type="match status" value="1"/>
</dbReference>
<keyword evidence="3" id="KW-0862">Zinc</keyword>
<dbReference type="PANTHER" id="PTHR12197">
    <property type="entry name" value="HISTONE-LYSINE N-METHYLTRANSFERASE SMYD"/>
    <property type="match status" value="1"/>
</dbReference>
<evidence type="ECO:0000313" key="7">
    <source>
        <dbReference type="EMBL" id="KAJ3572544.1"/>
    </source>
</evidence>
<evidence type="ECO:0000256" key="1">
    <source>
        <dbReference type="ARBA" id="ARBA00022723"/>
    </source>
</evidence>
<keyword evidence="2 4" id="KW-0863">Zinc-finger</keyword>
<feature type="domain" description="SET" evidence="5">
    <location>
        <begin position="34"/>
        <end position="300"/>
    </location>
</feature>
<evidence type="ECO:0008006" key="9">
    <source>
        <dbReference type="Google" id="ProtNLM"/>
    </source>
</evidence>
<dbReference type="SUPFAM" id="SSF144232">
    <property type="entry name" value="HIT/MYND zinc finger-like"/>
    <property type="match status" value="1"/>
</dbReference>
<sequence length="567" mass="62952">MTIHGHTKSVAVKIIVVAFRPFRIPTSAKMPADEGVEVKQSRLPGAGKGLFARAAFSPGDIVVSVDRPLVTELEVERMLDTCAWCCQRAAADPIERKMAAAMGIPHGFTEVKSCTGCRRVAYCSRGCQTKAWKREHKYECKVISIEDRPPLPPGVRAAIKILGRLKADPDHAFADARKIMSLWPAGDPDGLAEISRLNQKKYEDFQVLGHAAWLYSGKPQAEGLDLQTISRKIVSNTMHNAIPLSSVFDGVPLGIAIDPLISSANHSCDPNAVLVLNQPRHEMRALRKIKAGEEIFLSYIEATNPSHVRQAQLKDSYLFTCKCATCQNGVNVKTDRFFGRFEDMGSEYRKIADKLVSRHESKLSKFLGPGGDDEGAKRIAAIEAEAYDVLETGQAGIDETREAIKLCVGSGLWSWTRQPVPLLCRQLATQYLHASRVYEAFRIGVKLHCEILPALYPQEFYTDRVLNAWSVSTLINVLCGDAHEELYQELAKGGVQLRVLYFGFLFYLHEHTPRAFRPDSSFAKVTDHTYTQIMAGVTYSEEELKEKVQAAWPALEALANNVTVSSF</sequence>
<evidence type="ECO:0000259" key="5">
    <source>
        <dbReference type="PROSITE" id="PS50280"/>
    </source>
</evidence>
<dbReference type="SMART" id="SM00317">
    <property type="entry name" value="SET"/>
    <property type="match status" value="1"/>
</dbReference>
<feature type="domain" description="MYND-type" evidence="6">
    <location>
        <begin position="82"/>
        <end position="140"/>
    </location>
</feature>
<dbReference type="Gene3D" id="1.10.220.160">
    <property type="match status" value="1"/>
</dbReference>
<dbReference type="SUPFAM" id="SSF82199">
    <property type="entry name" value="SET domain"/>
    <property type="match status" value="1"/>
</dbReference>
<evidence type="ECO:0000256" key="2">
    <source>
        <dbReference type="ARBA" id="ARBA00022771"/>
    </source>
</evidence>
<protein>
    <recommendedName>
        <fullName evidence="9">Suppressor of anucleate metulae protein B</fullName>
    </recommendedName>
</protein>
<reference evidence="7" key="1">
    <citation type="submission" date="2022-07" db="EMBL/GenBank/DDBJ databases">
        <title>Genome Sequence of Xylaria arbuscula.</title>
        <authorList>
            <person name="Buettner E."/>
        </authorList>
    </citation>
    <scope>NUCLEOTIDE SEQUENCE</scope>
    <source>
        <strain evidence="7">VT107</strain>
    </source>
</reference>
<evidence type="ECO:0000256" key="4">
    <source>
        <dbReference type="PROSITE-ProRule" id="PRU00134"/>
    </source>
</evidence>
<name>A0A9W8TN34_9PEZI</name>
<dbReference type="PROSITE" id="PS50865">
    <property type="entry name" value="ZF_MYND_2"/>
    <property type="match status" value="1"/>
</dbReference>
<dbReference type="PROSITE" id="PS50280">
    <property type="entry name" value="SET"/>
    <property type="match status" value="1"/>
</dbReference>
<evidence type="ECO:0000256" key="3">
    <source>
        <dbReference type="ARBA" id="ARBA00022833"/>
    </source>
</evidence>
<evidence type="ECO:0000259" key="6">
    <source>
        <dbReference type="PROSITE" id="PS50865"/>
    </source>
</evidence>
<dbReference type="InterPro" id="IPR001214">
    <property type="entry name" value="SET_dom"/>
</dbReference>
<dbReference type="GO" id="GO:0008270">
    <property type="term" value="F:zinc ion binding"/>
    <property type="evidence" value="ECO:0007669"/>
    <property type="project" value="UniProtKB-KW"/>
</dbReference>
<dbReference type="GO" id="GO:0005634">
    <property type="term" value="C:nucleus"/>
    <property type="evidence" value="ECO:0007669"/>
    <property type="project" value="TreeGrafter"/>
</dbReference>
<keyword evidence="8" id="KW-1185">Reference proteome</keyword>
<dbReference type="AlphaFoldDB" id="A0A9W8TN34"/>
<comment type="caution">
    <text evidence="7">The sequence shown here is derived from an EMBL/GenBank/DDBJ whole genome shotgun (WGS) entry which is preliminary data.</text>
</comment>
<dbReference type="PANTHER" id="PTHR12197:SF251">
    <property type="entry name" value="EG:BACR7C10.4 PROTEIN"/>
    <property type="match status" value="1"/>
</dbReference>
<proteinExistence type="predicted"/>
<dbReference type="InterPro" id="IPR002893">
    <property type="entry name" value="Znf_MYND"/>
</dbReference>
<dbReference type="Proteomes" id="UP001148614">
    <property type="component" value="Unassembled WGS sequence"/>
</dbReference>
<gene>
    <name evidence="7" type="ORF">NPX13_g5011</name>
</gene>
<dbReference type="EMBL" id="JANPWZ010000756">
    <property type="protein sequence ID" value="KAJ3572544.1"/>
    <property type="molecule type" value="Genomic_DNA"/>
</dbReference>
<dbReference type="Gene3D" id="6.10.140.2220">
    <property type="match status" value="1"/>
</dbReference>
<dbReference type="VEuPathDB" id="FungiDB:F4678DRAFT_416007"/>
<accession>A0A9W8TN34</accession>
<evidence type="ECO:0000313" key="8">
    <source>
        <dbReference type="Proteomes" id="UP001148614"/>
    </source>
</evidence>